<dbReference type="GO" id="GO:0000155">
    <property type="term" value="F:phosphorelay sensor kinase activity"/>
    <property type="evidence" value="ECO:0007669"/>
    <property type="project" value="InterPro"/>
</dbReference>
<dbReference type="CDD" id="cd00082">
    <property type="entry name" value="HisKA"/>
    <property type="match status" value="1"/>
</dbReference>
<dbReference type="Pfam" id="PF00512">
    <property type="entry name" value="HisKA"/>
    <property type="match status" value="1"/>
</dbReference>
<dbReference type="Pfam" id="PF02518">
    <property type="entry name" value="HATPase_c"/>
    <property type="match status" value="1"/>
</dbReference>
<evidence type="ECO:0000256" key="4">
    <source>
        <dbReference type="ARBA" id="ARBA00022679"/>
    </source>
</evidence>
<keyword evidence="3" id="KW-0597">Phosphoprotein</keyword>
<feature type="domain" description="Histidine kinase" evidence="9">
    <location>
        <begin position="183"/>
        <end position="399"/>
    </location>
</feature>
<evidence type="ECO:0000256" key="1">
    <source>
        <dbReference type="ARBA" id="ARBA00000085"/>
    </source>
</evidence>
<dbReference type="KEGG" id="rgu:A4W93_22265"/>
<evidence type="ECO:0000256" key="2">
    <source>
        <dbReference type="ARBA" id="ARBA00012438"/>
    </source>
</evidence>
<dbReference type="InterPro" id="IPR003594">
    <property type="entry name" value="HATPase_dom"/>
</dbReference>
<dbReference type="PANTHER" id="PTHR43065:SF10">
    <property type="entry name" value="PEROXIDE STRESS-ACTIVATED HISTIDINE KINASE MAK3"/>
    <property type="match status" value="1"/>
</dbReference>
<dbReference type="SUPFAM" id="SSF47384">
    <property type="entry name" value="Homodimeric domain of signal transducing histidine kinase"/>
    <property type="match status" value="1"/>
</dbReference>
<keyword evidence="7" id="KW-0067">ATP-binding</keyword>
<dbReference type="GO" id="GO:0005524">
    <property type="term" value="F:ATP binding"/>
    <property type="evidence" value="ECO:0007669"/>
    <property type="project" value="UniProtKB-KW"/>
</dbReference>
<reference evidence="10 11" key="1">
    <citation type="submission" date="2016-04" db="EMBL/GenBank/DDBJ databases">
        <title>Complete genome sequence of natural rubber-degrading, novel Gram-negative bacterium, Rhizobacter gummiphilus strain NS21.</title>
        <authorList>
            <person name="Tabata M."/>
            <person name="Kasai D."/>
            <person name="Fukuda M."/>
        </authorList>
    </citation>
    <scope>NUCLEOTIDE SEQUENCE [LARGE SCALE GENOMIC DNA]</scope>
    <source>
        <strain evidence="10 11">NS21</strain>
    </source>
</reference>
<proteinExistence type="predicted"/>
<dbReference type="EMBL" id="CP015118">
    <property type="protein sequence ID" value="ARN22411.1"/>
    <property type="molecule type" value="Genomic_DNA"/>
</dbReference>
<keyword evidence="11" id="KW-1185">Reference proteome</keyword>
<dbReference type="PROSITE" id="PS50109">
    <property type="entry name" value="HIS_KIN"/>
    <property type="match status" value="1"/>
</dbReference>
<dbReference type="InterPro" id="IPR036097">
    <property type="entry name" value="HisK_dim/P_sf"/>
</dbReference>
<gene>
    <name evidence="10" type="ORF">A4W93_22265</name>
</gene>
<evidence type="ECO:0000256" key="6">
    <source>
        <dbReference type="ARBA" id="ARBA00022777"/>
    </source>
</evidence>
<evidence type="ECO:0000256" key="3">
    <source>
        <dbReference type="ARBA" id="ARBA00022553"/>
    </source>
</evidence>
<dbReference type="InterPro" id="IPR003661">
    <property type="entry name" value="HisK_dim/P_dom"/>
</dbReference>
<evidence type="ECO:0000259" key="9">
    <source>
        <dbReference type="PROSITE" id="PS50109"/>
    </source>
</evidence>
<name>A0A1W6LDR7_9BURK</name>
<dbReference type="Gene3D" id="1.10.287.130">
    <property type="match status" value="1"/>
</dbReference>
<dbReference type="PRINTS" id="PR00344">
    <property type="entry name" value="BCTRLSENSOR"/>
</dbReference>
<dbReference type="SUPFAM" id="SSF55785">
    <property type="entry name" value="PYP-like sensor domain (PAS domain)"/>
    <property type="match status" value="1"/>
</dbReference>
<dbReference type="InterPro" id="IPR036890">
    <property type="entry name" value="HATPase_C_sf"/>
</dbReference>
<accession>A0A1W6LDR7</accession>
<dbReference type="InterPro" id="IPR035965">
    <property type="entry name" value="PAS-like_dom_sf"/>
</dbReference>
<dbReference type="PANTHER" id="PTHR43065">
    <property type="entry name" value="SENSOR HISTIDINE KINASE"/>
    <property type="match status" value="1"/>
</dbReference>
<evidence type="ECO:0000256" key="8">
    <source>
        <dbReference type="ARBA" id="ARBA00023012"/>
    </source>
</evidence>
<evidence type="ECO:0000313" key="11">
    <source>
        <dbReference type="Proteomes" id="UP000193427"/>
    </source>
</evidence>
<protein>
    <recommendedName>
        <fullName evidence="2">histidine kinase</fullName>
        <ecNumber evidence="2">2.7.13.3</ecNumber>
    </recommendedName>
</protein>
<keyword evidence="8" id="KW-0902">Two-component regulatory system</keyword>
<keyword evidence="5" id="KW-0547">Nucleotide-binding</keyword>
<evidence type="ECO:0000256" key="5">
    <source>
        <dbReference type="ARBA" id="ARBA00022741"/>
    </source>
</evidence>
<organism evidence="10 11">
    <name type="scientific">Piscinibacter gummiphilus</name>
    <dbReference type="NCBI Taxonomy" id="946333"/>
    <lineage>
        <taxon>Bacteria</taxon>
        <taxon>Pseudomonadati</taxon>
        <taxon>Pseudomonadota</taxon>
        <taxon>Betaproteobacteria</taxon>
        <taxon>Burkholderiales</taxon>
        <taxon>Sphaerotilaceae</taxon>
        <taxon>Piscinibacter</taxon>
    </lineage>
</organism>
<dbReference type="AlphaFoldDB" id="A0A1W6LDR7"/>
<dbReference type="SUPFAM" id="SSF55874">
    <property type="entry name" value="ATPase domain of HSP90 chaperone/DNA topoisomerase II/histidine kinase"/>
    <property type="match status" value="1"/>
</dbReference>
<dbReference type="Proteomes" id="UP000193427">
    <property type="component" value="Chromosome"/>
</dbReference>
<dbReference type="InterPro" id="IPR005467">
    <property type="entry name" value="His_kinase_dom"/>
</dbReference>
<dbReference type="SMART" id="SM00388">
    <property type="entry name" value="HisKA"/>
    <property type="match status" value="1"/>
</dbReference>
<keyword evidence="4" id="KW-0808">Transferase</keyword>
<dbReference type="Gene3D" id="3.30.565.10">
    <property type="entry name" value="Histidine kinase-like ATPase, C-terminal domain"/>
    <property type="match status" value="1"/>
</dbReference>
<dbReference type="Gene3D" id="3.30.450.20">
    <property type="entry name" value="PAS domain"/>
    <property type="match status" value="1"/>
</dbReference>
<sequence>MHAAEARAEQLYRTHFDDAPIAMLQEDWSGVKALVDQLVASGVEDLEGYLKDHPDFFFEARKTHVFLDANRATVALFGAKDKADFLARAPTLLPGSPESNIHVIRAFAKGHGFAQGERILHTMDGRKVPILWQVNIPAGRADRLVFLATNVTSLKEAEEALMTAQAELAHAARVAVLGELAASITHEVNQPLGAIQLFADTALRWIDRPEPNLTRARASIGRIARSAEQASNVIRKMHQFVRKTPPETTALDVREVLSDTLLLVERAAAKHQVTLDLVIAPDLPPARGDRVQLQQVLVNLTMNAIHSVAVQPASEREVRLRAELDPEGRLRFSCEDTGPGVAPHHLPKIFEPFFSTRTGGLGLGLAICRSIVEAHGGALRAENRSAGGARFQFELPVHESGSGAAP</sequence>
<dbReference type="SMART" id="SM00387">
    <property type="entry name" value="HATPase_c"/>
    <property type="match status" value="1"/>
</dbReference>
<evidence type="ECO:0000313" key="10">
    <source>
        <dbReference type="EMBL" id="ARN22411.1"/>
    </source>
</evidence>
<dbReference type="EC" id="2.7.13.3" evidence="2"/>
<evidence type="ECO:0000256" key="7">
    <source>
        <dbReference type="ARBA" id="ARBA00022840"/>
    </source>
</evidence>
<dbReference type="InterPro" id="IPR004358">
    <property type="entry name" value="Sig_transdc_His_kin-like_C"/>
</dbReference>
<keyword evidence="6" id="KW-0418">Kinase</keyword>
<comment type="catalytic activity">
    <reaction evidence="1">
        <text>ATP + protein L-histidine = ADP + protein N-phospho-L-histidine.</text>
        <dbReference type="EC" id="2.7.13.3"/>
    </reaction>
</comment>
<dbReference type="STRING" id="946333.A4W93_22265"/>